<dbReference type="EMBL" id="MU865923">
    <property type="protein sequence ID" value="KAK4452563.1"/>
    <property type="molecule type" value="Genomic_DNA"/>
</dbReference>
<protein>
    <submittedName>
        <fullName evidence="1">Uncharacterized protein</fullName>
    </submittedName>
</protein>
<organism evidence="1 2">
    <name type="scientific">Podospora aff. communis PSN243</name>
    <dbReference type="NCBI Taxonomy" id="3040156"/>
    <lineage>
        <taxon>Eukaryota</taxon>
        <taxon>Fungi</taxon>
        <taxon>Dikarya</taxon>
        <taxon>Ascomycota</taxon>
        <taxon>Pezizomycotina</taxon>
        <taxon>Sordariomycetes</taxon>
        <taxon>Sordariomycetidae</taxon>
        <taxon>Sordariales</taxon>
        <taxon>Podosporaceae</taxon>
        <taxon>Podospora</taxon>
    </lineage>
</organism>
<name>A0AAV9GZF6_9PEZI</name>
<evidence type="ECO:0000313" key="1">
    <source>
        <dbReference type="EMBL" id="KAK4452563.1"/>
    </source>
</evidence>
<proteinExistence type="predicted"/>
<sequence length="81" mass="9042">MPLQLLRCGSFIPPSWLLVARSLLQETSGFGRQNHGLRSWLWKGERGQRTPGPLARCLPPNNRAGRGPRGELHCSLNLAWA</sequence>
<reference evidence="1" key="2">
    <citation type="submission" date="2023-05" db="EMBL/GenBank/DDBJ databases">
        <authorList>
            <consortium name="Lawrence Berkeley National Laboratory"/>
            <person name="Steindorff A."/>
            <person name="Hensen N."/>
            <person name="Bonometti L."/>
            <person name="Westerberg I."/>
            <person name="Brannstrom I.O."/>
            <person name="Guillou S."/>
            <person name="Cros-Aarteil S."/>
            <person name="Calhoun S."/>
            <person name="Haridas S."/>
            <person name="Kuo A."/>
            <person name="Mondo S."/>
            <person name="Pangilinan J."/>
            <person name="Riley R."/>
            <person name="Labutti K."/>
            <person name="Andreopoulos B."/>
            <person name="Lipzen A."/>
            <person name="Chen C."/>
            <person name="Yanf M."/>
            <person name="Daum C."/>
            <person name="Ng V."/>
            <person name="Clum A."/>
            <person name="Ohm R."/>
            <person name="Martin F."/>
            <person name="Silar P."/>
            <person name="Natvig D."/>
            <person name="Lalanne C."/>
            <person name="Gautier V."/>
            <person name="Ament-Velasquez S.L."/>
            <person name="Kruys A."/>
            <person name="Hutchinson M.I."/>
            <person name="Powell A.J."/>
            <person name="Barry K."/>
            <person name="Miller A.N."/>
            <person name="Grigoriev I.V."/>
            <person name="Debuchy R."/>
            <person name="Gladieux P."/>
            <person name="Thoren M.H."/>
            <person name="Johannesson H."/>
        </authorList>
    </citation>
    <scope>NUCLEOTIDE SEQUENCE</scope>
    <source>
        <strain evidence="1">PSN243</strain>
    </source>
</reference>
<evidence type="ECO:0000313" key="2">
    <source>
        <dbReference type="Proteomes" id="UP001321760"/>
    </source>
</evidence>
<reference evidence="1" key="1">
    <citation type="journal article" date="2023" name="Mol. Phylogenet. Evol.">
        <title>Genome-scale phylogeny and comparative genomics of the fungal order Sordariales.</title>
        <authorList>
            <person name="Hensen N."/>
            <person name="Bonometti L."/>
            <person name="Westerberg I."/>
            <person name="Brannstrom I.O."/>
            <person name="Guillou S."/>
            <person name="Cros-Aarteil S."/>
            <person name="Calhoun S."/>
            <person name="Haridas S."/>
            <person name="Kuo A."/>
            <person name="Mondo S."/>
            <person name="Pangilinan J."/>
            <person name="Riley R."/>
            <person name="LaButti K."/>
            <person name="Andreopoulos B."/>
            <person name="Lipzen A."/>
            <person name="Chen C."/>
            <person name="Yan M."/>
            <person name="Daum C."/>
            <person name="Ng V."/>
            <person name="Clum A."/>
            <person name="Steindorff A."/>
            <person name="Ohm R.A."/>
            <person name="Martin F."/>
            <person name="Silar P."/>
            <person name="Natvig D.O."/>
            <person name="Lalanne C."/>
            <person name="Gautier V."/>
            <person name="Ament-Velasquez S.L."/>
            <person name="Kruys A."/>
            <person name="Hutchinson M.I."/>
            <person name="Powell A.J."/>
            <person name="Barry K."/>
            <person name="Miller A.N."/>
            <person name="Grigoriev I.V."/>
            <person name="Debuchy R."/>
            <person name="Gladieux P."/>
            <person name="Hiltunen Thoren M."/>
            <person name="Johannesson H."/>
        </authorList>
    </citation>
    <scope>NUCLEOTIDE SEQUENCE</scope>
    <source>
        <strain evidence="1">PSN243</strain>
    </source>
</reference>
<dbReference type="AlphaFoldDB" id="A0AAV9GZF6"/>
<gene>
    <name evidence="1" type="ORF">QBC34DRAFT_397830</name>
</gene>
<keyword evidence="2" id="KW-1185">Reference proteome</keyword>
<dbReference type="Proteomes" id="UP001321760">
    <property type="component" value="Unassembled WGS sequence"/>
</dbReference>
<accession>A0AAV9GZF6</accession>
<comment type="caution">
    <text evidence="1">The sequence shown here is derived from an EMBL/GenBank/DDBJ whole genome shotgun (WGS) entry which is preliminary data.</text>
</comment>